<evidence type="ECO:0000256" key="7">
    <source>
        <dbReference type="ARBA" id="ARBA00022833"/>
    </source>
</evidence>
<keyword evidence="3" id="KW-0479">Metal-binding</keyword>
<dbReference type="PANTHER" id="PTHR22770">
    <property type="entry name" value="UBIQUITIN CONJUGATING ENZYME 7 INTERACTING PROTEIN-RELATED"/>
    <property type="match status" value="1"/>
</dbReference>
<dbReference type="SUPFAM" id="SSF57850">
    <property type="entry name" value="RING/U-box"/>
    <property type="match status" value="1"/>
</dbReference>
<reference evidence="11" key="1">
    <citation type="journal article" date="2020" name="Stud. Mycol.">
        <title>101 Dothideomycetes genomes: a test case for predicting lifestyles and emergence of pathogens.</title>
        <authorList>
            <person name="Haridas S."/>
            <person name="Albert R."/>
            <person name="Binder M."/>
            <person name="Bloem J."/>
            <person name="Labutti K."/>
            <person name="Salamov A."/>
            <person name="Andreopoulos B."/>
            <person name="Baker S."/>
            <person name="Barry K."/>
            <person name="Bills G."/>
            <person name="Bluhm B."/>
            <person name="Cannon C."/>
            <person name="Castanera R."/>
            <person name="Culley D."/>
            <person name="Daum C."/>
            <person name="Ezra D."/>
            <person name="Gonzalez J."/>
            <person name="Henrissat B."/>
            <person name="Kuo A."/>
            <person name="Liang C."/>
            <person name="Lipzen A."/>
            <person name="Lutzoni F."/>
            <person name="Magnuson J."/>
            <person name="Mondo S."/>
            <person name="Nolan M."/>
            <person name="Ohm R."/>
            <person name="Pangilinan J."/>
            <person name="Park H.-J."/>
            <person name="Ramirez L."/>
            <person name="Alfaro M."/>
            <person name="Sun H."/>
            <person name="Tritt A."/>
            <person name="Yoshinaga Y."/>
            <person name="Zwiers L.-H."/>
            <person name="Turgeon B."/>
            <person name="Goodwin S."/>
            <person name="Spatafora J."/>
            <person name="Crous P."/>
            <person name="Grigoriev I."/>
        </authorList>
    </citation>
    <scope>NUCLEOTIDE SEQUENCE</scope>
    <source>
        <strain evidence="11">CBS 107.79</strain>
    </source>
</reference>
<evidence type="ECO:0000313" key="12">
    <source>
        <dbReference type="Proteomes" id="UP000800036"/>
    </source>
</evidence>
<evidence type="ECO:0000256" key="1">
    <source>
        <dbReference type="ARBA" id="ARBA00004906"/>
    </source>
</evidence>
<protein>
    <recommendedName>
        <fullName evidence="10">RING-type domain-containing protein</fullName>
    </recommendedName>
</protein>
<dbReference type="PANTHER" id="PTHR22770:SF47">
    <property type="entry name" value="E3 UBIQUITIN-PROTEIN LIGASE RNF216"/>
    <property type="match status" value="1"/>
</dbReference>
<keyword evidence="2" id="KW-0808">Transferase</keyword>
<evidence type="ECO:0000256" key="3">
    <source>
        <dbReference type="ARBA" id="ARBA00022723"/>
    </source>
</evidence>
<keyword evidence="5" id="KW-0863">Zinc-finger</keyword>
<keyword evidence="4" id="KW-0677">Repeat</keyword>
<dbReference type="Gene3D" id="3.30.40.10">
    <property type="entry name" value="Zinc/RING finger domain, C3HC4 (zinc finger)"/>
    <property type="match status" value="1"/>
</dbReference>
<gene>
    <name evidence="11" type="ORF">BU23DRAFT_491236</name>
</gene>
<dbReference type="InterPro" id="IPR044066">
    <property type="entry name" value="TRIAD_supradom"/>
</dbReference>
<dbReference type="InterPro" id="IPR051628">
    <property type="entry name" value="LUBAC_E3_Ligases"/>
</dbReference>
<dbReference type="GO" id="GO:0008270">
    <property type="term" value="F:zinc ion binding"/>
    <property type="evidence" value="ECO:0007669"/>
    <property type="project" value="UniProtKB-KW"/>
</dbReference>
<dbReference type="Proteomes" id="UP000800036">
    <property type="component" value="Unassembled WGS sequence"/>
</dbReference>
<proteinExistence type="predicted"/>
<name>A0A6A5UJ59_9PLEO</name>
<evidence type="ECO:0000256" key="6">
    <source>
        <dbReference type="ARBA" id="ARBA00022786"/>
    </source>
</evidence>
<keyword evidence="12" id="KW-1185">Reference proteome</keyword>
<dbReference type="OrthoDB" id="10009520at2759"/>
<dbReference type="InterPro" id="IPR013083">
    <property type="entry name" value="Znf_RING/FYVE/PHD"/>
</dbReference>
<evidence type="ECO:0000256" key="4">
    <source>
        <dbReference type="ARBA" id="ARBA00022737"/>
    </source>
</evidence>
<organism evidence="11 12">
    <name type="scientific">Bimuria novae-zelandiae CBS 107.79</name>
    <dbReference type="NCBI Taxonomy" id="1447943"/>
    <lineage>
        <taxon>Eukaryota</taxon>
        <taxon>Fungi</taxon>
        <taxon>Dikarya</taxon>
        <taxon>Ascomycota</taxon>
        <taxon>Pezizomycotina</taxon>
        <taxon>Dothideomycetes</taxon>
        <taxon>Pleosporomycetidae</taxon>
        <taxon>Pleosporales</taxon>
        <taxon>Massarineae</taxon>
        <taxon>Didymosphaeriaceae</taxon>
        <taxon>Bimuria</taxon>
    </lineage>
</organism>
<accession>A0A6A5UJ59</accession>
<evidence type="ECO:0000256" key="8">
    <source>
        <dbReference type="SAM" id="Coils"/>
    </source>
</evidence>
<keyword evidence="7" id="KW-0862">Zinc</keyword>
<keyword evidence="8" id="KW-0175">Coiled coil</keyword>
<evidence type="ECO:0000256" key="9">
    <source>
        <dbReference type="SAM" id="MobiDB-lite"/>
    </source>
</evidence>
<dbReference type="InterPro" id="IPR047546">
    <property type="entry name" value="Rcat_RBR_RNF216"/>
</dbReference>
<dbReference type="EMBL" id="ML976774">
    <property type="protein sequence ID" value="KAF1964895.1"/>
    <property type="molecule type" value="Genomic_DNA"/>
</dbReference>
<dbReference type="CDD" id="cd20353">
    <property type="entry name" value="Rcat_RBR_RNF216"/>
    <property type="match status" value="1"/>
</dbReference>
<feature type="compositionally biased region" description="Pro residues" evidence="9">
    <location>
        <begin position="603"/>
        <end position="613"/>
    </location>
</feature>
<evidence type="ECO:0000256" key="2">
    <source>
        <dbReference type="ARBA" id="ARBA00022679"/>
    </source>
</evidence>
<dbReference type="Pfam" id="PF26200">
    <property type="entry name" value="Rcat_RNF216"/>
    <property type="match status" value="1"/>
</dbReference>
<evidence type="ECO:0000313" key="11">
    <source>
        <dbReference type="EMBL" id="KAF1964895.1"/>
    </source>
</evidence>
<feature type="region of interest" description="Disordered" evidence="9">
    <location>
        <begin position="67"/>
        <end position="97"/>
    </location>
</feature>
<dbReference type="GO" id="GO:0016740">
    <property type="term" value="F:transferase activity"/>
    <property type="evidence" value="ECO:0007669"/>
    <property type="project" value="UniProtKB-KW"/>
</dbReference>
<dbReference type="AlphaFoldDB" id="A0A6A5UJ59"/>
<feature type="domain" description="RING-type" evidence="10">
    <location>
        <begin position="213"/>
        <end position="427"/>
    </location>
</feature>
<dbReference type="PROSITE" id="PS51873">
    <property type="entry name" value="TRIAD"/>
    <property type="match status" value="1"/>
</dbReference>
<feature type="region of interest" description="Disordered" evidence="9">
    <location>
        <begin position="595"/>
        <end position="614"/>
    </location>
</feature>
<comment type="pathway">
    <text evidence="1">Protein modification; protein ubiquitination.</text>
</comment>
<dbReference type="Gene3D" id="1.20.120.1750">
    <property type="match status" value="1"/>
</dbReference>
<evidence type="ECO:0000256" key="5">
    <source>
        <dbReference type="ARBA" id="ARBA00022771"/>
    </source>
</evidence>
<dbReference type="CDD" id="cd20339">
    <property type="entry name" value="BRcat_RBR_RNF216"/>
    <property type="match status" value="1"/>
</dbReference>
<keyword evidence="6" id="KW-0833">Ubl conjugation pathway</keyword>
<sequence length="639" mass="72582">MDVDVDLAQGELITAAACLQMVVEVLPDISVDHVLQLIADQTQDDTRTPEACQRIITQLLDGGEYPKEVEEEVSRKRKREHERSLSEFEGDDGEDRTSEYRNDAIDLLKDEFLYVPVRHIERVIREQKTFFKTYCAIEEQLQNYSRHRSFAQITKARAKRGIELKLVRRGSQIPKELDTAKKKCETVAIKRRKAEDANKEEENNLRKAVLAGEMQTCQCCFDDFPLNRMLGCGGDNIHFFCKACVKNYIESEMGSSRCRPVCFADTSCGGTFTRSQLQDCLGETSFDRLEHMQQMQDLEIAGLDLDECPFCDFKQECPPVEEDKEFRCLNPKCRKTSCRICQKETHIPLSCEEAKKDEKLTVRHIVEEAMTAALIRNCNKCKHPFIKEYGCNKMTCSHCRNQQCYICSEDIKDYKHFGEYDANREGCPLHDNIEDRHEQEVKKAADKAMAKVKAENPGVSDADLMIEVSDRVKRAEQRRLGVAQAAHHNFGFHMAGGALRNGPPPAAVAALAVPAIPAHGVPPGAPAQQQYVPAALQQRPLPAFVPQHVFIHQPQLFQQQFNFAFQNQQAYPAPVPLQPPPAHYAPGQLPQTRMVQWQGQQAPPQPQQAPPPQEQYVARRFFGQPNVRFLPENPPNHDL</sequence>
<dbReference type="InterPro" id="IPR047545">
    <property type="entry name" value="BRcat_RBR_RNF216"/>
</dbReference>
<evidence type="ECO:0000259" key="10">
    <source>
        <dbReference type="PROSITE" id="PS51873"/>
    </source>
</evidence>
<feature type="coiled-coil region" evidence="8">
    <location>
        <begin position="184"/>
        <end position="211"/>
    </location>
</feature>